<name>A0ABV7UZE3_9SPHN</name>
<reference evidence="2" key="1">
    <citation type="journal article" date="2019" name="Int. J. Syst. Evol. Microbiol.">
        <title>The Global Catalogue of Microorganisms (GCM) 10K type strain sequencing project: providing services to taxonomists for standard genome sequencing and annotation.</title>
        <authorList>
            <consortium name="The Broad Institute Genomics Platform"/>
            <consortium name="The Broad Institute Genome Sequencing Center for Infectious Disease"/>
            <person name="Wu L."/>
            <person name="Ma J."/>
        </authorList>
    </citation>
    <scope>NUCLEOTIDE SEQUENCE [LARGE SCALE GENOMIC DNA]</scope>
    <source>
        <strain evidence="2">KCTC 42224</strain>
    </source>
</reference>
<dbReference type="EMBL" id="JBHRYE010000005">
    <property type="protein sequence ID" value="MFC3670279.1"/>
    <property type="molecule type" value="Genomic_DNA"/>
</dbReference>
<organism evidence="1 2">
    <name type="scientific">Novosphingobium pokkalii</name>
    <dbReference type="NCBI Taxonomy" id="1770194"/>
    <lineage>
        <taxon>Bacteria</taxon>
        <taxon>Pseudomonadati</taxon>
        <taxon>Pseudomonadota</taxon>
        <taxon>Alphaproteobacteria</taxon>
        <taxon>Sphingomonadales</taxon>
        <taxon>Sphingomonadaceae</taxon>
        <taxon>Novosphingobium</taxon>
    </lineage>
</organism>
<keyword evidence="2" id="KW-1185">Reference proteome</keyword>
<dbReference type="Proteomes" id="UP001595683">
    <property type="component" value="Unassembled WGS sequence"/>
</dbReference>
<dbReference type="RefSeq" id="WP_191325974.1">
    <property type="nucleotide sequence ID" value="NZ_BMZP01000025.1"/>
</dbReference>
<accession>A0ABV7UZE3</accession>
<comment type="caution">
    <text evidence="1">The sequence shown here is derived from an EMBL/GenBank/DDBJ whole genome shotgun (WGS) entry which is preliminary data.</text>
</comment>
<proteinExistence type="predicted"/>
<evidence type="ECO:0000313" key="1">
    <source>
        <dbReference type="EMBL" id="MFC3670279.1"/>
    </source>
</evidence>
<sequence>MPIRIVQDPPEARRIAERALTRSQRPDLFGLTIAPPAPIGALGLYNLTLEDLLARRFEKATLTGWRYVQLADGATLGKIADVTSDDGPVLAAIAEGALARTVADVGSGAEALLATATGDYEPRILRLPQVHMEALWLHGPKDRFFGLQGQHADLRDEDFITMAVARAEKRRDSRPTELPSGG</sequence>
<evidence type="ECO:0000313" key="2">
    <source>
        <dbReference type="Proteomes" id="UP001595683"/>
    </source>
</evidence>
<protein>
    <submittedName>
        <fullName evidence="1">Uncharacterized protein</fullName>
    </submittedName>
</protein>
<gene>
    <name evidence="1" type="ORF">ACFOOT_02470</name>
</gene>